<organism evidence="2 3">
    <name type="scientific">Simiduia curdlanivorans</name>
    <dbReference type="NCBI Taxonomy" id="1492769"/>
    <lineage>
        <taxon>Bacteria</taxon>
        <taxon>Pseudomonadati</taxon>
        <taxon>Pseudomonadota</taxon>
        <taxon>Gammaproteobacteria</taxon>
        <taxon>Cellvibrionales</taxon>
        <taxon>Cellvibrionaceae</taxon>
        <taxon>Simiduia</taxon>
    </lineage>
</organism>
<dbReference type="InterPro" id="IPR028994">
    <property type="entry name" value="Integrin_alpha_N"/>
</dbReference>
<comment type="caution">
    <text evidence="2">The sequence shown here is derived from an EMBL/GenBank/DDBJ whole genome shotgun (WGS) entry which is preliminary data.</text>
</comment>
<keyword evidence="1" id="KW-0732">Signal</keyword>
<evidence type="ECO:0000313" key="3">
    <source>
        <dbReference type="Proteomes" id="UP001595840"/>
    </source>
</evidence>
<dbReference type="Gene3D" id="2.130.10.130">
    <property type="entry name" value="Integrin alpha, N-terminal"/>
    <property type="match status" value="2"/>
</dbReference>
<evidence type="ECO:0000256" key="1">
    <source>
        <dbReference type="SAM" id="SignalP"/>
    </source>
</evidence>
<protein>
    <submittedName>
        <fullName evidence="2">FG-GAP repeat domain-containing protein</fullName>
    </submittedName>
</protein>
<sequence>MTQLKAGMINRYLSIATLSLGFTALTQAASFDFEEHEIDTKLPLVSAPFAADLIPGHGKEIAVIVNDEKSGRLLLIYQYEPNTSTYIERDRVAVGREFHTFDLSKPAAIQQDTSEHAKATLQSLYFLSSHKLYKYAPADIDKPSALTPALTLNTLILKAEADFLARGQFIKDINQDNYPDLLVADFESTQVFIGTQNGFESQSLPIKADVIVDNRGATYASPKLFLADMNLDQRLDIVKAETGLLLVYLQDQQERFAEQPTQVVTDPSINGTDWWYKRDNNGEELDQSDLSYRKVDEIKDINNDGLSDMVVRFTQSAGVLDRTNDYEIYLGQLIEGKYALPLKPNSSIQAEGTLSGIELVDINGDDIFEVMLSGFDIGLTQIIGALISGSINQDVYIFAQDQASNFNDTPLIKENVNLNFSLSSGRSGSAVVELADLDGDGHKELLLSKNNKALSIHAGLAKTAQFERKAIRYKTLLPEDNSKISVIDINHDNKEDIIFHYGRLDRKQLSNTIKVLISK</sequence>
<feature type="signal peptide" evidence="1">
    <location>
        <begin position="1"/>
        <end position="28"/>
    </location>
</feature>
<evidence type="ECO:0000313" key="2">
    <source>
        <dbReference type="EMBL" id="MFC4363107.1"/>
    </source>
</evidence>
<dbReference type="EMBL" id="JBHSCX010000015">
    <property type="protein sequence ID" value="MFC4363107.1"/>
    <property type="molecule type" value="Genomic_DNA"/>
</dbReference>
<feature type="chain" id="PRO_5047028346" evidence="1">
    <location>
        <begin position="29"/>
        <end position="519"/>
    </location>
</feature>
<keyword evidence="3" id="KW-1185">Reference proteome</keyword>
<accession>A0ABV8V7K0</accession>
<proteinExistence type="predicted"/>
<dbReference type="SUPFAM" id="SSF69318">
    <property type="entry name" value="Integrin alpha N-terminal domain"/>
    <property type="match status" value="1"/>
</dbReference>
<dbReference type="Proteomes" id="UP001595840">
    <property type="component" value="Unassembled WGS sequence"/>
</dbReference>
<reference evidence="3" key="1">
    <citation type="journal article" date="2019" name="Int. J. Syst. Evol. Microbiol.">
        <title>The Global Catalogue of Microorganisms (GCM) 10K type strain sequencing project: providing services to taxonomists for standard genome sequencing and annotation.</title>
        <authorList>
            <consortium name="The Broad Institute Genomics Platform"/>
            <consortium name="The Broad Institute Genome Sequencing Center for Infectious Disease"/>
            <person name="Wu L."/>
            <person name="Ma J."/>
        </authorList>
    </citation>
    <scope>NUCLEOTIDE SEQUENCE [LARGE SCALE GENOMIC DNA]</scope>
    <source>
        <strain evidence="3">CECT 8570</strain>
    </source>
</reference>
<name>A0ABV8V7K0_9GAMM</name>
<gene>
    <name evidence="2" type="ORF">ACFOX3_12390</name>
</gene>
<dbReference type="RefSeq" id="WP_290265106.1">
    <property type="nucleotide sequence ID" value="NZ_JAUFQG010000006.1"/>
</dbReference>